<dbReference type="GO" id="GO:0000977">
    <property type="term" value="F:RNA polymerase II transcription regulatory region sequence-specific DNA binding"/>
    <property type="evidence" value="ECO:0007669"/>
    <property type="project" value="TreeGrafter"/>
</dbReference>
<dbReference type="FunFam" id="3.30.160.60:FF:001158">
    <property type="entry name" value="zinc finger protein 22"/>
    <property type="match status" value="1"/>
</dbReference>
<comment type="subcellular location">
    <subcellularLocation>
        <location evidence="1">Nucleus</location>
    </subcellularLocation>
</comment>
<dbReference type="Proteomes" id="UP000580681">
    <property type="component" value="Unassembled WGS sequence"/>
</dbReference>
<feature type="non-terminal residue" evidence="10">
    <location>
        <position position="1"/>
    </location>
</feature>
<evidence type="ECO:0000256" key="2">
    <source>
        <dbReference type="ARBA" id="ARBA00006991"/>
    </source>
</evidence>
<dbReference type="PANTHER" id="PTHR14196">
    <property type="entry name" value="ODD-SKIPPED - RELATED"/>
    <property type="match status" value="1"/>
</dbReference>
<keyword evidence="4" id="KW-0677">Repeat</keyword>
<dbReference type="AlphaFoldDB" id="A0A7K4VWN8"/>
<dbReference type="Pfam" id="PF00096">
    <property type="entry name" value="zf-C2H2"/>
    <property type="match status" value="2"/>
</dbReference>
<evidence type="ECO:0000313" key="10">
    <source>
        <dbReference type="EMBL" id="NWR26443.1"/>
    </source>
</evidence>
<feature type="domain" description="C2H2-type" evidence="9">
    <location>
        <begin position="21"/>
        <end position="48"/>
    </location>
</feature>
<dbReference type="EMBL" id="VYZJ01009643">
    <property type="protein sequence ID" value="NWR26443.1"/>
    <property type="molecule type" value="Genomic_DNA"/>
</dbReference>
<dbReference type="GO" id="GO:0005634">
    <property type="term" value="C:nucleus"/>
    <property type="evidence" value="ECO:0007669"/>
    <property type="project" value="UniProtKB-SubCell"/>
</dbReference>
<comment type="similarity">
    <text evidence="2">Belongs to the krueppel C2H2-type zinc-finger protein family.</text>
</comment>
<dbReference type="FunFam" id="3.30.160.60:FF:002402">
    <property type="entry name" value="Zinc finger protein 347"/>
    <property type="match status" value="1"/>
</dbReference>
<evidence type="ECO:0000256" key="4">
    <source>
        <dbReference type="ARBA" id="ARBA00022737"/>
    </source>
</evidence>
<comment type="caution">
    <text evidence="10">The sequence shown here is derived from an EMBL/GenBank/DDBJ whole genome shotgun (WGS) entry which is preliminary data.</text>
</comment>
<reference evidence="10 11" key="1">
    <citation type="submission" date="2019-09" db="EMBL/GenBank/DDBJ databases">
        <title>Bird 10,000 Genomes (B10K) Project - Family phase.</title>
        <authorList>
            <person name="Zhang G."/>
        </authorList>
    </citation>
    <scope>NUCLEOTIDE SEQUENCE [LARGE SCALE GENOMIC DNA]</scope>
    <source>
        <strain evidence="10">B10K-DU-015-11</strain>
        <tissue evidence="10">Mixed tissue sample</tissue>
    </source>
</reference>
<name>A0A7K4VWN8_9EMBE</name>
<dbReference type="Gene3D" id="3.30.160.60">
    <property type="entry name" value="Classic Zinc Finger"/>
    <property type="match status" value="3"/>
</dbReference>
<proteinExistence type="inferred from homology"/>
<evidence type="ECO:0000313" key="11">
    <source>
        <dbReference type="Proteomes" id="UP000580681"/>
    </source>
</evidence>
<gene>
    <name evidence="10" type="primary">Znf180_3</name>
    <name evidence="10" type="ORF">EMBFUC_R14898</name>
</gene>
<dbReference type="GO" id="GO:0000981">
    <property type="term" value="F:DNA-binding transcription factor activity, RNA polymerase II-specific"/>
    <property type="evidence" value="ECO:0007669"/>
    <property type="project" value="TreeGrafter"/>
</dbReference>
<organism evidence="10 11">
    <name type="scientific">Emberiza fucata</name>
    <dbReference type="NCBI Taxonomy" id="337179"/>
    <lineage>
        <taxon>Eukaryota</taxon>
        <taxon>Metazoa</taxon>
        <taxon>Chordata</taxon>
        <taxon>Craniata</taxon>
        <taxon>Vertebrata</taxon>
        <taxon>Euteleostomi</taxon>
        <taxon>Archelosauria</taxon>
        <taxon>Archosauria</taxon>
        <taxon>Dinosauria</taxon>
        <taxon>Saurischia</taxon>
        <taxon>Theropoda</taxon>
        <taxon>Coelurosauria</taxon>
        <taxon>Aves</taxon>
        <taxon>Neognathae</taxon>
        <taxon>Neoaves</taxon>
        <taxon>Telluraves</taxon>
        <taxon>Australaves</taxon>
        <taxon>Passeriformes</taxon>
        <taxon>Passeroidea</taxon>
        <taxon>Fringillidae</taxon>
        <taxon>Emberizinae</taxon>
        <taxon>Emberizini</taxon>
        <taxon>Emberiza</taxon>
    </lineage>
</organism>
<dbReference type="InterPro" id="IPR050717">
    <property type="entry name" value="C2H2-ZF_Transcription_Reg"/>
</dbReference>
<evidence type="ECO:0000259" key="9">
    <source>
        <dbReference type="PROSITE" id="PS50157"/>
    </source>
</evidence>
<evidence type="ECO:0000256" key="1">
    <source>
        <dbReference type="ARBA" id="ARBA00004123"/>
    </source>
</evidence>
<evidence type="ECO:0000256" key="6">
    <source>
        <dbReference type="ARBA" id="ARBA00022833"/>
    </source>
</evidence>
<dbReference type="SMART" id="SM00355">
    <property type="entry name" value="ZnF_C2H2"/>
    <property type="match status" value="2"/>
</dbReference>
<dbReference type="InterPro" id="IPR036236">
    <property type="entry name" value="Znf_C2H2_sf"/>
</dbReference>
<dbReference type="PANTHER" id="PTHR14196:SF12">
    <property type="entry name" value="ZINC FINGER PROTEIN 208-LIKE"/>
    <property type="match status" value="1"/>
</dbReference>
<dbReference type="InterPro" id="IPR013087">
    <property type="entry name" value="Znf_C2H2_type"/>
</dbReference>
<evidence type="ECO:0000256" key="8">
    <source>
        <dbReference type="PROSITE-ProRule" id="PRU00042"/>
    </source>
</evidence>
<dbReference type="PROSITE" id="PS50157">
    <property type="entry name" value="ZINC_FINGER_C2H2_2"/>
    <property type="match status" value="3"/>
</dbReference>
<evidence type="ECO:0000256" key="3">
    <source>
        <dbReference type="ARBA" id="ARBA00022723"/>
    </source>
</evidence>
<keyword evidence="11" id="KW-1185">Reference proteome</keyword>
<feature type="domain" description="C2H2-type" evidence="9">
    <location>
        <begin position="49"/>
        <end position="67"/>
    </location>
</feature>
<keyword evidence="6" id="KW-0862">Zinc</keyword>
<feature type="non-terminal residue" evidence="10">
    <location>
        <position position="67"/>
    </location>
</feature>
<feature type="domain" description="C2H2-type" evidence="9">
    <location>
        <begin position="1"/>
        <end position="20"/>
    </location>
</feature>
<accession>A0A7K4VWN8</accession>
<evidence type="ECO:0000256" key="7">
    <source>
        <dbReference type="ARBA" id="ARBA00023242"/>
    </source>
</evidence>
<keyword evidence="7" id="KW-0539">Nucleus</keyword>
<dbReference type="GO" id="GO:0008270">
    <property type="term" value="F:zinc ion binding"/>
    <property type="evidence" value="ECO:0007669"/>
    <property type="project" value="UniProtKB-KW"/>
</dbReference>
<sequence>SFSQHYSLICHQRTHTGEKPYECSKCGKGFPTSSCLIQHYQSHREERPFQCPDCGKGFKDNSTLMQH</sequence>
<keyword evidence="3" id="KW-0479">Metal-binding</keyword>
<dbReference type="PROSITE" id="PS00028">
    <property type="entry name" value="ZINC_FINGER_C2H2_1"/>
    <property type="match status" value="1"/>
</dbReference>
<dbReference type="SUPFAM" id="SSF57667">
    <property type="entry name" value="beta-beta-alpha zinc fingers"/>
    <property type="match status" value="1"/>
</dbReference>
<dbReference type="FunFam" id="3.30.160.60:FF:000624">
    <property type="entry name" value="zinc finger protein 697"/>
    <property type="match status" value="1"/>
</dbReference>
<protein>
    <submittedName>
        <fullName evidence="10">ZN180 protein</fullName>
    </submittedName>
</protein>
<evidence type="ECO:0000256" key="5">
    <source>
        <dbReference type="ARBA" id="ARBA00022771"/>
    </source>
</evidence>
<keyword evidence="5 8" id="KW-0863">Zinc-finger</keyword>